<comment type="caution">
    <text evidence="7">The sequence shown here is derived from an EMBL/GenBank/DDBJ whole genome shotgun (WGS) entry which is preliminary data.</text>
</comment>
<dbReference type="PANTHER" id="PTHR11142:SF0">
    <property type="entry name" value="TRNA PSEUDOURIDINE SYNTHASE-LIKE 1"/>
    <property type="match status" value="1"/>
</dbReference>
<evidence type="ECO:0000313" key="7">
    <source>
        <dbReference type="EMBL" id="GHE72136.1"/>
    </source>
</evidence>
<protein>
    <recommendedName>
        <fullName evidence="4">tRNA pseudouridine synthase A</fullName>
        <ecNumber evidence="4">5.4.99.12</ecNumber>
    </recommendedName>
    <alternativeName>
        <fullName evidence="4">tRNA pseudouridine(38-40) synthase</fullName>
    </alternativeName>
    <alternativeName>
        <fullName evidence="4">tRNA pseudouridylate synthase I</fullName>
    </alternativeName>
    <alternativeName>
        <fullName evidence="4">tRNA-uridine isomerase I</fullName>
    </alternativeName>
</protein>
<evidence type="ECO:0000256" key="4">
    <source>
        <dbReference type="HAMAP-Rule" id="MF_00171"/>
    </source>
</evidence>
<dbReference type="RefSeq" id="WP_189631145.1">
    <property type="nucleotide sequence ID" value="NZ_BNAG01000004.1"/>
</dbReference>
<comment type="caution">
    <text evidence="4">Lacks conserved residue(s) required for the propagation of feature annotation.</text>
</comment>
<accession>A0ABQ3IBA4</accession>
<evidence type="ECO:0000313" key="8">
    <source>
        <dbReference type="Proteomes" id="UP000658258"/>
    </source>
</evidence>
<dbReference type="InterPro" id="IPR020095">
    <property type="entry name" value="PsdUridine_synth_TruA_C"/>
</dbReference>
<gene>
    <name evidence="7" type="primary">truA2</name>
    <name evidence="4" type="synonym">truA</name>
    <name evidence="7" type="ORF">GCM10011340_30440</name>
</gene>
<evidence type="ECO:0000256" key="3">
    <source>
        <dbReference type="ARBA" id="ARBA00023235"/>
    </source>
</evidence>
<evidence type="ECO:0000256" key="5">
    <source>
        <dbReference type="RuleBase" id="RU003792"/>
    </source>
</evidence>
<organism evidence="7 8">
    <name type="scientific">Roseivirga thermotolerans</name>
    <dbReference type="NCBI Taxonomy" id="1758176"/>
    <lineage>
        <taxon>Bacteria</taxon>
        <taxon>Pseudomonadati</taxon>
        <taxon>Bacteroidota</taxon>
        <taxon>Cytophagia</taxon>
        <taxon>Cytophagales</taxon>
        <taxon>Roseivirgaceae</taxon>
        <taxon>Roseivirga</taxon>
    </lineage>
</organism>
<dbReference type="InterPro" id="IPR020097">
    <property type="entry name" value="PsdUridine_synth_TruA_a/b_dom"/>
</dbReference>
<dbReference type="InterPro" id="IPR020103">
    <property type="entry name" value="PsdUridine_synth_cat_dom_sf"/>
</dbReference>
<dbReference type="SUPFAM" id="SSF55120">
    <property type="entry name" value="Pseudouridine synthase"/>
    <property type="match status" value="1"/>
</dbReference>
<sequence length="259" mass="30044">MKASYFYLVHIQYLGYRFHGWAKQPNVKTIHYMIDRTLTFIMENRWFKTLGASRTDAMVSSNHGIFELFLTEPIEDESAFLELFNKHLPPDIKVLAIEETDRHFNIIKTPKQKEYIYLFAFGQKAHPFSSPFLYTFPDALDLELMAEGAKMYEGEHEFKAYTKKPKSETKTVRTIDSAEIVDNTFLTANFFPSPSYAFRVCGKGFMRNQIRYMMGQLIRLGTHETDLEAHRKTLQPGFDQHLSLVAPSSGLILNNIKFA</sequence>
<evidence type="ECO:0000256" key="2">
    <source>
        <dbReference type="ARBA" id="ARBA00022694"/>
    </source>
</evidence>
<feature type="binding site" evidence="4">
    <location>
        <position position="115"/>
    </location>
    <ligand>
        <name>substrate</name>
    </ligand>
</feature>
<keyword evidence="8" id="KW-1185">Reference proteome</keyword>
<comment type="subunit">
    <text evidence="4">Homodimer.</text>
</comment>
<reference evidence="8" key="1">
    <citation type="journal article" date="2019" name="Int. J. Syst. Evol. Microbiol.">
        <title>The Global Catalogue of Microorganisms (GCM) 10K type strain sequencing project: providing services to taxonomists for standard genome sequencing and annotation.</title>
        <authorList>
            <consortium name="The Broad Institute Genomics Platform"/>
            <consortium name="The Broad Institute Genome Sequencing Center for Infectious Disease"/>
            <person name="Wu L."/>
            <person name="Ma J."/>
        </authorList>
    </citation>
    <scope>NUCLEOTIDE SEQUENCE [LARGE SCALE GENOMIC DNA]</scope>
    <source>
        <strain evidence="8">CGMCC 1.15111</strain>
    </source>
</reference>
<dbReference type="EC" id="5.4.99.12" evidence="4"/>
<comment type="catalytic activity">
    <reaction evidence="4 5">
        <text>uridine(38/39/40) in tRNA = pseudouridine(38/39/40) in tRNA</text>
        <dbReference type="Rhea" id="RHEA:22376"/>
        <dbReference type="Rhea" id="RHEA-COMP:10085"/>
        <dbReference type="Rhea" id="RHEA-COMP:10087"/>
        <dbReference type="ChEBI" id="CHEBI:65314"/>
        <dbReference type="ChEBI" id="CHEBI:65315"/>
        <dbReference type="EC" id="5.4.99.12"/>
    </reaction>
</comment>
<dbReference type="PIRSF" id="PIRSF001430">
    <property type="entry name" value="tRNA_psdUrid_synth"/>
    <property type="match status" value="1"/>
</dbReference>
<evidence type="ECO:0000256" key="1">
    <source>
        <dbReference type="ARBA" id="ARBA00009375"/>
    </source>
</evidence>
<keyword evidence="2 4" id="KW-0819">tRNA processing</keyword>
<dbReference type="Proteomes" id="UP000658258">
    <property type="component" value="Unassembled WGS sequence"/>
</dbReference>
<comment type="function">
    <text evidence="4">Formation of pseudouridine at positions 38, 39 and 40 in the anticodon stem and loop of transfer RNAs.</text>
</comment>
<keyword evidence="3 4" id="KW-0413">Isomerase</keyword>
<feature type="active site" description="Nucleophile" evidence="4">
    <location>
        <position position="56"/>
    </location>
</feature>
<evidence type="ECO:0000259" key="6">
    <source>
        <dbReference type="Pfam" id="PF01416"/>
    </source>
</evidence>
<name>A0ABQ3IBA4_9BACT</name>
<dbReference type="PANTHER" id="PTHR11142">
    <property type="entry name" value="PSEUDOURIDYLATE SYNTHASE"/>
    <property type="match status" value="1"/>
</dbReference>
<dbReference type="EMBL" id="BNAG01000004">
    <property type="protein sequence ID" value="GHE72136.1"/>
    <property type="molecule type" value="Genomic_DNA"/>
</dbReference>
<dbReference type="InterPro" id="IPR020094">
    <property type="entry name" value="TruA/RsuA/RluB/E/F_N"/>
</dbReference>
<dbReference type="InterPro" id="IPR001406">
    <property type="entry name" value="PsdUridine_synth_TruA"/>
</dbReference>
<dbReference type="Pfam" id="PF01416">
    <property type="entry name" value="PseudoU_synth_1"/>
    <property type="match status" value="1"/>
</dbReference>
<dbReference type="HAMAP" id="MF_00171">
    <property type="entry name" value="TruA"/>
    <property type="match status" value="1"/>
</dbReference>
<dbReference type="Gene3D" id="3.30.70.580">
    <property type="entry name" value="Pseudouridine synthase I, catalytic domain, N-terminal subdomain"/>
    <property type="match status" value="1"/>
</dbReference>
<proteinExistence type="inferred from homology"/>
<comment type="similarity">
    <text evidence="1 4 5">Belongs to the tRNA pseudouridine synthase TruA family.</text>
</comment>
<dbReference type="Gene3D" id="3.30.70.660">
    <property type="entry name" value="Pseudouridine synthase I, catalytic domain, C-terminal subdomain"/>
    <property type="match status" value="1"/>
</dbReference>
<feature type="domain" description="Pseudouridine synthase I TruA alpha/beta" evidence="6">
    <location>
        <begin position="149"/>
        <end position="258"/>
    </location>
</feature>